<dbReference type="PANTHER" id="PTHR11647:SF1">
    <property type="entry name" value="COLLAPSIN RESPONSE MEDIATOR PROTEIN"/>
    <property type="match status" value="1"/>
</dbReference>
<dbReference type="GO" id="GO:0046872">
    <property type="term" value="F:metal ion binding"/>
    <property type="evidence" value="ECO:0007669"/>
    <property type="project" value="UniProtKB-KW"/>
</dbReference>
<comment type="PTM">
    <text evidence="5">Carbamylation allows a single lysine to coordinate two divalent metal cations.</text>
</comment>
<evidence type="ECO:0000313" key="8">
    <source>
        <dbReference type="EMBL" id="GGF62785.1"/>
    </source>
</evidence>
<dbReference type="Gene3D" id="3.20.20.140">
    <property type="entry name" value="Metal-dependent hydrolases"/>
    <property type="match status" value="1"/>
</dbReference>
<dbReference type="InterPro" id="IPR032466">
    <property type="entry name" value="Metal_Hydrolase"/>
</dbReference>
<dbReference type="InterPro" id="IPR050378">
    <property type="entry name" value="Metallo-dep_Hydrolases_sf"/>
</dbReference>
<comment type="caution">
    <text evidence="8">The sequence shown here is derived from an EMBL/GenBank/DDBJ whole genome shotgun (WGS) entry which is preliminary data.</text>
</comment>
<comment type="cofactor">
    <cofactor evidence="1">
        <name>Zn(2+)</name>
        <dbReference type="ChEBI" id="CHEBI:29105"/>
    </cofactor>
</comment>
<dbReference type="InterPro" id="IPR011778">
    <property type="entry name" value="Hydantoinase/dihydroPyrase"/>
</dbReference>
<evidence type="ECO:0000313" key="9">
    <source>
        <dbReference type="Proteomes" id="UP000606044"/>
    </source>
</evidence>
<evidence type="ECO:0000259" key="7">
    <source>
        <dbReference type="Pfam" id="PF01979"/>
    </source>
</evidence>
<dbReference type="EMBL" id="BMCT01000002">
    <property type="protein sequence ID" value="GGF62785.1"/>
    <property type="molecule type" value="Genomic_DNA"/>
</dbReference>
<dbReference type="SUPFAM" id="SSF51556">
    <property type="entry name" value="Metallo-dependent hydrolases"/>
    <property type="match status" value="1"/>
</dbReference>
<feature type="region of interest" description="Disordered" evidence="6">
    <location>
        <begin position="470"/>
        <end position="489"/>
    </location>
</feature>
<evidence type="ECO:0000256" key="3">
    <source>
        <dbReference type="ARBA" id="ARBA00022723"/>
    </source>
</evidence>
<gene>
    <name evidence="8" type="ORF">GCM10007301_23140</name>
</gene>
<keyword evidence="3" id="KW-0479">Metal-binding</keyword>
<protein>
    <submittedName>
        <fullName evidence="8">Dihydropyrimidinase</fullName>
    </submittedName>
</protein>
<comment type="similarity">
    <text evidence="2">Belongs to the metallo-dependent hydrolases superfamily. Hydantoinase/dihydropyrimidinase family.</text>
</comment>
<evidence type="ECO:0000256" key="6">
    <source>
        <dbReference type="SAM" id="MobiDB-lite"/>
    </source>
</evidence>
<dbReference type="CDD" id="cd01314">
    <property type="entry name" value="D-HYD"/>
    <property type="match status" value="1"/>
</dbReference>
<dbReference type="GO" id="GO:0005829">
    <property type="term" value="C:cytosol"/>
    <property type="evidence" value="ECO:0007669"/>
    <property type="project" value="TreeGrafter"/>
</dbReference>
<evidence type="ECO:0000256" key="2">
    <source>
        <dbReference type="ARBA" id="ARBA00008829"/>
    </source>
</evidence>
<dbReference type="PANTHER" id="PTHR11647">
    <property type="entry name" value="HYDRANTOINASE/DIHYDROPYRIMIDINASE FAMILY MEMBER"/>
    <property type="match status" value="1"/>
</dbReference>
<reference evidence="8" key="1">
    <citation type="journal article" date="2014" name="Int. J. Syst. Evol. Microbiol.">
        <title>Complete genome sequence of Corynebacterium casei LMG S-19264T (=DSM 44701T), isolated from a smear-ripened cheese.</title>
        <authorList>
            <consortium name="US DOE Joint Genome Institute (JGI-PGF)"/>
            <person name="Walter F."/>
            <person name="Albersmeier A."/>
            <person name="Kalinowski J."/>
            <person name="Ruckert C."/>
        </authorList>
    </citation>
    <scope>NUCLEOTIDE SEQUENCE</scope>
    <source>
        <strain evidence="8">CCM 7897</strain>
    </source>
</reference>
<dbReference type="FunFam" id="3.20.20.140:FF:000174">
    <property type="entry name" value="Dihydropyrimidinase-related protein 2"/>
    <property type="match status" value="1"/>
</dbReference>
<organism evidence="8 9">
    <name type="scientific">Azorhizobium oxalatiphilum</name>
    <dbReference type="NCBI Taxonomy" id="980631"/>
    <lineage>
        <taxon>Bacteria</taxon>
        <taxon>Pseudomonadati</taxon>
        <taxon>Pseudomonadota</taxon>
        <taxon>Alphaproteobacteria</taxon>
        <taxon>Hyphomicrobiales</taxon>
        <taxon>Xanthobacteraceae</taxon>
        <taxon>Azorhizobium</taxon>
    </lineage>
</organism>
<accession>A0A917FCQ6</accession>
<dbReference type="InterPro" id="IPR006680">
    <property type="entry name" value="Amidohydro-rel"/>
</dbReference>
<dbReference type="Pfam" id="PF01979">
    <property type="entry name" value="Amidohydro_1"/>
    <property type="match status" value="1"/>
</dbReference>
<evidence type="ECO:0000256" key="4">
    <source>
        <dbReference type="ARBA" id="ARBA00022801"/>
    </source>
</evidence>
<dbReference type="SUPFAM" id="SSF51338">
    <property type="entry name" value="Composite domain of metallo-dependent hydrolases"/>
    <property type="match status" value="2"/>
</dbReference>
<dbReference type="Proteomes" id="UP000606044">
    <property type="component" value="Unassembled WGS sequence"/>
</dbReference>
<dbReference type="NCBIfam" id="NF009941">
    <property type="entry name" value="PRK13404.1"/>
    <property type="match status" value="1"/>
</dbReference>
<reference evidence="8" key="2">
    <citation type="submission" date="2020-09" db="EMBL/GenBank/DDBJ databases">
        <authorList>
            <person name="Sun Q."/>
            <person name="Sedlacek I."/>
        </authorList>
    </citation>
    <scope>NUCLEOTIDE SEQUENCE</scope>
    <source>
        <strain evidence="8">CCM 7897</strain>
    </source>
</reference>
<proteinExistence type="inferred from homology"/>
<dbReference type="InterPro" id="IPR011059">
    <property type="entry name" value="Metal-dep_hydrolase_composite"/>
</dbReference>
<dbReference type="GO" id="GO:0016812">
    <property type="term" value="F:hydrolase activity, acting on carbon-nitrogen (but not peptide) bonds, in cyclic amides"/>
    <property type="evidence" value="ECO:0007669"/>
    <property type="project" value="TreeGrafter"/>
</dbReference>
<dbReference type="Gene3D" id="2.30.40.10">
    <property type="entry name" value="Urease, subunit C, domain 1"/>
    <property type="match status" value="1"/>
</dbReference>
<feature type="domain" description="Amidohydrolase-related" evidence="7">
    <location>
        <begin position="53"/>
        <end position="443"/>
    </location>
</feature>
<keyword evidence="9" id="KW-1185">Reference proteome</keyword>
<dbReference type="AlphaFoldDB" id="A0A917FCQ6"/>
<evidence type="ECO:0000256" key="5">
    <source>
        <dbReference type="PIRSR" id="PIRSR611778-50"/>
    </source>
</evidence>
<feature type="modified residue" description="N6-carboxylysine" evidence="5">
    <location>
        <position position="155"/>
    </location>
</feature>
<dbReference type="RefSeq" id="WP_188578548.1">
    <property type="nucleotide sequence ID" value="NZ_BMCT01000002.1"/>
</dbReference>
<sequence length="489" mass="53023">MSDFAFDTVIHGGTVVTATDTYRADIGIRDGRIAAVAETLSGGTKRIDATGRLVMPGGIEGHAHIAQESSTKIMTADDYYTGSVSAAFGGNSSFIPFAAQHRGQSLDDVIASYDGRAAPNSVIDYSYHLIVSDPSPEVLAEQLPRAFARGITSFKVFMTYDLLNLGDGGMLDVLTVAKTHGALTMVHAENNDMVKWMNKRLAAKGLTAPKYHAISRPELAEEEAINRAVTLAKLVDAPLFVVHVSTEAGAAIIRRETNAGVKLFAETCPQYLALTRDDLDRPGMEGAKYMCSPPLRDARTQEVLWQHIQSGTFASVSSDHAPYRYDESGKFFNGKDVAYPKISNGMPGIAMRLPWLFSEGVVKGRITANQFVALTSTNCAKVFGMSRKGAIAPGFDADIAIWDPAETRVVTLEDQHDAMDYTPFEGLTVTGWPRTVLNRGDVVIEERELVAERGRGRFVARDTVNLTGRPGYRAPELDPARNFGADIAP</sequence>
<evidence type="ECO:0000256" key="1">
    <source>
        <dbReference type="ARBA" id="ARBA00001947"/>
    </source>
</evidence>
<dbReference type="NCBIfam" id="TIGR02033">
    <property type="entry name" value="D-hydantoinase"/>
    <property type="match status" value="1"/>
</dbReference>
<name>A0A917FCQ6_9HYPH</name>
<keyword evidence="4" id="KW-0378">Hydrolase</keyword>